<dbReference type="EMBL" id="CAXDID020000233">
    <property type="protein sequence ID" value="CAL6061118.1"/>
    <property type="molecule type" value="Genomic_DNA"/>
</dbReference>
<reference evidence="1" key="1">
    <citation type="submission" date="2023-06" db="EMBL/GenBank/DDBJ databases">
        <authorList>
            <person name="Kurt Z."/>
        </authorList>
    </citation>
    <scope>NUCLEOTIDE SEQUENCE</scope>
</reference>
<dbReference type="AlphaFoldDB" id="A0AA86PS44"/>
<proteinExistence type="predicted"/>
<accession>A0AA86PS44</accession>
<dbReference type="EMBL" id="CATOUU010000730">
    <property type="protein sequence ID" value="CAI9944716.1"/>
    <property type="molecule type" value="Genomic_DNA"/>
</dbReference>
<evidence type="ECO:0000313" key="3">
    <source>
        <dbReference type="Proteomes" id="UP001642409"/>
    </source>
</evidence>
<reference evidence="2 3" key="2">
    <citation type="submission" date="2024-07" db="EMBL/GenBank/DDBJ databases">
        <authorList>
            <person name="Akdeniz Z."/>
        </authorList>
    </citation>
    <scope>NUCLEOTIDE SEQUENCE [LARGE SCALE GENOMIC DNA]</scope>
</reference>
<keyword evidence="3" id="KW-1185">Reference proteome</keyword>
<comment type="caution">
    <text evidence="1">The sequence shown here is derived from an EMBL/GenBank/DDBJ whole genome shotgun (WGS) entry which is preliminary data.</text>
</comment>
<sequence length="165" mass="18723">MNQDKVINQNTFNTVLKIEEQNVPNTFETKVQEESGKYAVLSESKDEEIGITNLKTPIYVQVIIELKPFKEQTIQKVTNIVIGFLPSNALSIDISHNNIVIIVPEAELSNLLRKLKHIKINKTSPNIISQKYCDNLSKSVGFNDDVTIEHDQNILQLNMSLQSLF</sequence>
<evidence type="ECO:0000313" key="2">
    <source>
        <dbReference type="EMBL" id="CAL6061118.1"/>
    </source>
</evidence>
<protein>
    <submittedName>
        <fullName evidence="2">Hypothetical_protein</fullName>
    </submittedName>
</protein>
<evidence type="ECO:0000313" key="1">
    <source>
        <dbReference type="EMBL" id="CAI9944716.1"/>
    </source>
</evidence>
<dbReference type="Proteomes" id="UP001642409">
    <property type="component" value="Unassembled WGS sequence"/>
</dbReference>
<gene>
    <name evidence="1" type="ORF">HINF_LOCUS32361</name>
    <name evidence="2" type="ORF">HINF_LOCUS49554</name>
</gene>
<organism evidence="1">
    <name type="scientific">Hexamita inflata</name>
    <dbReference type="NCBI Taxonomy" id="28002"/>
    <lineage>
        <taxon>Eukaryota</taxon>
        <taxon>Metamonada</taxon>
        <taxon>Diplomonadida</taxon>
        <taxon>Hexamitidae</taxon>
        <taxon>Hexamitinae</taxon>
        <taxon>Hexamita</taxon>
    </lineage>
</organism>
<name>A0AA86PS44_9EUKA</name>